<dbReference type="WBParaSite" id="L893_g29542.t1">
    <property type="protein sequence ID" value="L893_g29542.t1"/>
    <property type="gene ID" value="L893_g29542"/>
</dbReference>
<accession>A0A1I7ZTZ8</accession>
<dbReference type="AlphaFoldDB" id="A0A1I7ZTZ8"/>
<keyword evidence="1" id="KW-1185">Reference proteome</keyword>
<evidence type="ECO:0000313" key="1">
    <source>
        <dbReference type="Proteomes" id="UP000095287"/>
    </source>
</evidence>
<sequence>MQHVSLDRSLLIRGSPSAEPLWAAFLKKAASKYPKVVVLLFECLEADLKREFGSALPPGIVFVECFNEALEVANLLRLLEQHAGERILVAVDSLDHHLLALGVNRTARFIENVKELEIPIICRTTSKEKALNSLTDAILEVSFDVEDPELVLCHSTCFQKNGKRVVTTESWK</sequence>
<evidence type="ECO:0000313" key="2">
    <source>
        <dbReference type="WBParaSite" id="L893_g29542.t1"/>
    </source>
</evidence>
<dbReference type="Proteomes" id="UP000095287">
    <property type="component" value="Unplaced"/>
</dbReference>
<protein>
    <submittedName>
        <fullName evidence="2">Regulator</fullName>
    </submittedName>
</protein>
<proteinExistence type="predicted"/>
<reference evidence="2" key="1">
    <citation type="submission" date="2016-11" db="UniProtKB">
        <authorList>
            <consortium name="WormBaseParasite"/>
        </authorList>
    </citation>
    <scope>IDENTIFICATION</scope>
</reference>
<name>A0A1I7ZTZ8_9BILA</name>
<organism evidence="1 2">
    <name type="scientific">Steinernema glaseri</name>
    <dbReference type="NCBI Taxonomy" id="37863"/>
    <lineage>
        <taxon>Eukaryota</taxon>
        <taxon>Metazoa</taxon>
        <taxon>Ecdysozoa</taxon>
        <taxon>Nematoda</taxon>
        <taxon>Chromadorea</taxon>
        <taxon>Rhabditida</taxon>
        <taxon>Tylenchina</taxon>
        <taxon>Panagrolaimomorpha</taxon>
        <taxon>Strongyloidoidea</taxon>
        <taxon>Steinernematidae</taxon>
        <taxon>Steinernema</taxon>
    </lineage>
</organism>